<protein>
    <submittedName>
        <fullName evidence="1">Uncharacterized protein</fullName>
    </submittedName>
</protein>
<accession>A0AAE1G912</accession>
<name>A0AAE1G912_PETCI</name>
<evidence type="ECO:0000313" key="1">
    <source>
        <dbReference type="EMBL" id="KAK3887312.1"/>
    </source>
</evidence>
<comment type="caution">
    <text evidence="1">The sequence shown here is derived from an EMBL/GenBank/DDBJ whole genome shotgun (WGS) entry which is preliminary data.</text>
</comment>
<gene>
    <name evidence="1" type="ORF">Pcinc_008576</name>
</gene>
<reference evidence="1" key="1">
    <citation type="submission" date="2023-10" db="EMBL/GenBank/DDBJ databases">
        <title>Genome assemblies of two species of porcelain crab, Petrolisthes cinctipes and Petrolisthes manimaculis (Anomura: Porcellanidae).</title>
        <authorList>
            <person name="Angst P."/>
        </authorList>
    </citation>
    <scope>NUCLEOTIDE SEQUENCE</scope>
    <source>
        <strain evidence="1">PB745_01</strain>
        <tissue evidence="1">Gill</tissue>
    </source>
</reference>
<proteinExistence type="predicted"/>
<sequence>MDQCIERIPDMLRNANPLFLEEVVWLKCCANKECSCQILSRLSDIEEVDPGQVLPAFLLCMNHDRAYGEISGYEEIHMTLRGVAAMSEKEGRNVRFPLGRVLRSCLGGGTLESIAAMTLEDRAFAAMVYAFLFFLRYTNVLLSGDLINKAHLYGIRQIYPKECRDSVL</sequence>
<keyword evidence="2" id="KW-1185">Reference proteome</keyword>
<evidence type="ECO:0000313" key="2">
    <source>
        <dbReference type="Proteomes" id="UP001286313"/>
    </source>
</evidence>
<dbReference type="EMBL" id="JAWQEG010000638">
    <property type="protein sequence ID" value="KAK3887312.1"/>
    <property type="molecule type" value="Genomic_DNA"/>
</dbReference>
<dbReference type="AlphaFoldDB" id="A0AAE1G912"/>
<organism evidence="1 2">
    <name type="scientific">Petrolisthes cinctipes</name>
    <name type="common">Flat porcelain crab</name>
    <dbReference type="NCBI Taxonomy" id="88211"/>
    <lineage>
        <taxon>Eukaryota</taxon>
        <taxon>Metazoa</taxon>
        <taxon>Ecdysozoa</taxon>
        <taxon>Arthropoda</taxon>
        <taxon>Crustacea</taxon>
        <taxon>Multicrustacea</taxon>
        <taxon>Malacostraca</taxon>
        <taxon>Eumalacostraca</taxon>
        <taxon>Eucarida</taxon>
        <taxon>Decapoda</taxon>
        <taxon>Pleocyemata</taxon>
        <taxon>Anomura</taxon>
        <taxon>Galatheoidea</taxon>
        <taxon>Porcellanidae</taxon>
        <taxon>Petrolisthes</taxon>
    </lineage>
</organism>
<dbReference type="Proteomes" id="UP001286313">
    <property type="component" value="Unassembled WGS sequence"/>
</dbReference>